<sequence>MNQKVFVNRILNMKKIKYIGLDMDHTLIRYNTKKLETLVYTLVVEKLISHNHYPEAIRAFQFNFDDAIRGLVIDSKNGNLLKLSRYAAIRQSYHGTRPISYAEQQDIYRSIYVDLSDTNYKAIDTSFSIAFAVLYSQLIDFKDEYPNQLPSYHDIAMDVLKYVDMAHADGSLKKVISENLEEYVIKEKEVVEGLKWYIRHGKKIFVLTNSDYFYTKLMLDYAINPFLEEGKDWTSLFEFVITLANKPRFFYDNLRFLHINGVDGSMTNLNGPIVPGIYQGGCANKFTHDLHLTGDEILYIGDHIYGDIVRLKKDCNWRTALVVEELGDEIEAQAKAMPTTLKIGEAMNIKKALEQHYVERCTRRIDEHTKAFDDDINELQKKLNVIDAELAKLLQEQHQFYNPKWDRVFRAGAEESYFAYQVDRFACIYMAKLSDLLAHSPITYFRANRRPLAHDVDFITATPTADKYPPR</sequence>
<dbReference type="InterPro" id="IPR016695">
    <property type="entry name" value="Pur_nucleotidase"/>
</dbReference>
<name>A0A0W0TU34_LEGER</name>
<keyword evidence="2" id="KW-0479">Metal-binding</keyword>
<comment type="similarity">
    <text evidence="1">Belongs to the 5'(3')-deoxyribonucleotidase family.</text>
</comment>
<gene>
    <name evidence="5" type="ORF">Lery_0598</name>
</gene>
<proteinExistence type="inferred from homology"/>
<dbReference type="OrthoDB" id="5631558at2"/>
<organism evidence="5 6">
    <name type="scientific">Legionella erythra</name>
    <dbReference type="NCBI Taxonomy" id="448"/>
    <lineage>
        <taxon>Bacteria</taxon>
        <taxon>Pseudomonadati</taxon>
        <taxon>Pseudomonadota</taxon>
        <taxon>Gammaproteobacteria</taxon>
        <taxon>Legionellales</taxon>
        <taxon>Legionellaceae</taxon>
        <taxon>Legionella</taxon>
    </lineage>
</organism>
<evidence type="ECO:0000256" key="2">
    <source>
        <dbReference type="ARBA" id="ARBA00022723"/>
    </source>
</evidence>
<evidence type="ECO:0000256" key="3">
    <source>
        <dbReference type="ARBA" id="ARBA00022801"/>
    </source>
</evidence>
<dbReference type="NCBIfam" id="TIGR02244">
    <property type="entry name" value="HAD-IG-Ncltidse"/>
    <property type="match status" value="1"/>
</dbReference>
<evidence type="ECO:0000313" key="6">
    <source>
        <dbReference type="Proteomes" id="UP000054773"/>
    </source>
</evidence>
<protein>
    <submittedName>
        <fullName evidence="5">Cytosolic IMP-GMP specific 5'-nucleotidase</fullName>
    </submittedName>
</protein>
<evidence type="ECO:0000256" key="4">
    <source>
        <dbReference type="ARBA" id="ARBA00022842"/>
    </source>
</evidence>
<dbReference type="PATRIC" id="fig|448.7.peg.624"/>
<keyword evidence="6" id="KW-1185">Reference proteome</keyword>
<dbReference type="PANTHER" id="PTHR12103">
    <property type="entry name" value="5'-NUCLEOTIDASE DOMAIN-CONTAINING"/>
    <property type="match status" value="1"/>
</dbReference>
<keyword evidence="3" id="KW-0378">Hydrolase</keyword>
<keyword evidence="4" id="KW-0460">Magnesium</keyword>
<dbReference type="PANTHER" id="PTHR12103:SF22">
    <property type="entry name" value="HAD-SUPERFAMILY HYDROLASE, SUBFAMILY IG, 5'-NUCLEOTIDASE"/>
    <property type="match status" value="1"/>
</dbReference>
<evidence type="ECO:0000256" key="1">
    <source>
        <dbReference type="ARBA" id="ARBA00009589"/>
    </source>
</evidence>
<dbReference type="Pfam" id="PF05761">
    <property type="entry name" value="5_nucleotid"/>
    <property type="match status" value="1"/>
</dbReference>
<dbReference type="PIRSF" id="PIRSF017434">
    <property type="entry name" value="Purine_5'-nucleotidase"/>
    <property type="match status" value="1"/>
</dbReference>
<accession>A0A0W0TU34</accession>
<dbReference type="InterPro" id="IPR023214">
    <property type="entry name" value="HAD_sf"/>
</dbReference>
<reference evidence="5 6" key="1">
    <citation type="submission" date="2015-11" db="EMBL/GenBank/DDBJ databases">
        <title>Genomic analysis of 38 Legionella species identifies large and diverse effector repertoires.</title>
        <authorList>
            <person name="Burstein D."/>
            <person name="Amaro F."/>
            <person name="Zusman T."/>
            <person name="Lifshitz Z."/>
            <person name="Cohen O."/>
            <person name="Gilbert J.A."/>
            <person name="Pupko T."/>
            <person name="Shuman H.A."/>
            <person name="Segal G."/>
        </authorList>
    </citation>
    <scope>NUCLEOTIDE SEQUENCE [LARGE SCALE GENOMIC DNA]</scope>
    <source>
        <strain evidence="5 6">SE-32A-C8</strain>
    </source>
</reference>
<evidence type="ECO:0000313" key="5">
    <source>
        <dbReference type="EMBL" id="KTC99159.1"/>
    </source>
</evidence>
<dbReference type="Proteomes" id="UP000054773">
    <property type="component" value="Unassembled WGS sequence"/>
</dbReference>
<comment type="caution">
    <text evidence="5">The sequence shown here is derived from an EMBL/GenBank/DDBJ whole genome shotgun (WGS) entry which is preliminary data.</text>
</comment>
<dbReference type="SUPFAM" id="SSF56784">
    <property type="entry name" value="HAD-like"/>
    <property type="match status" value="1"/>
</dbReference>
<dbReference type="STRING" id="448.Lery_0598"/>
<dbReference type="EMBL" id="LNYA01000007">
    <property type="protein sequence ID" value="KTC99159.1"/>
    <property type="molecule type" value="Genomic_DNA"/>
</dbReference>
<dbReference type="AlphaFoldDB" id="A0A0W0TU34"/>
<dbReference type="InterPro" id="IPR008380">
    <property type="entry name" value="HAD-SF_hydro_IG_5-nucl"/>
</dbReference>
<dbReference type="RefSeq" id="WP_058525775.1">
    <property type="nucleotide sequence ID" value="NZ_CAAAHY010000066.1"/>
</dbReference>
<dbReference type="GO" id="GO:0008253">
    <property type="term" value="F:5'-nucleotidase activity"/>
    <property type="evidence" value="ECO:0007669"/>
    <property type="project" value="TreeGrafter"/>
</dbReference>
<dbReference type="InterPro" id="IPR036412">
    <property type="entry name" value="HAD-like_sf"/>
</dbReference>
<dbReference type="Gene3D" id="3.40.50.1000">
    <property type="entry name" value="HAD superfamily/HAD-like"/>
    <property type="match status" value="1"/>
</dbReference>
<dbReference type="GO" id="GO:0046872">
    <property type="term" value="F:metal ion binding"/>
    <property type="evidence" value="ECO:0007669"/>
    <property type="project" value="UniProtKB-KW"/>
</dbReference>